<dbReference type="InterPro" id="IPR021139">
    <property type="entry name" value="NYN"/>
</dbReference>
<dbReference type="Proteomes" id="UP000315689">
    <property type="component" value="Unassembled WGS sequence"/>
</dbReference>
<protein>
    <recommendedName>
        <fullName evidence="1">NYN domain-containing protein</fullName>
    </recommendedName>
</protein>
<evidence type="ECO:0000313" key="2">
    <source>
        <dbReference type="EMBL" id="TSC92688.1"/>
    </source>
</evidence>
<dbReference type="AlphaFoldDB" id="A0A554LIM6"/>
<accession>A0A554LIM6</accession>
<evidence type="ECO:0000259" key="1">
    <source>
        <dbReference type="Pfam" id="PF01936"/>
    </source>
</evidence>
<dbReference type="GO" id="GO:0004540">
    <property type="term" value="F:RNA nuclease activity"/>
    <property type="evidence" value="ECO:0007669"/>
    <property type="project" value="InterPro"/>
</dbReference>
<evidence type="ECO:0000313" key="3">
    <source>
        <dbReference type="Proteomes" id="UP000315689"/>
    </source>
</evidence>
<name>A0A554LIM6_9BACT</name>
<gene>
    <name evidence="2" type="ORF">CEN89_525</name>
</gene>
<reference evidence="2 3" key="1">
    <citation type="submission" date="2017-07" db="EMBL/GenBank/DDBJ databases">
        <title>Mechanisms for carbon and nitrogen cycling indicate functional differentiation within the Candidate Phyla Radiation.</title>
        <authorList>
            <person name="Danczak R.E."/>
            <person name="Johnston M.D."/>
            <person name="Kenah C."/>
            <person name="Slattery M."/>
            <person name="Wrighton K.C."/>
            <person name="Wilkins M.J."/>
        </authorList>
    </citation>
    <scope>NUCLEOTIDE SEQUENCE [LARGE SCALE GENOMIC DNA]</scope>
    <source>
        <strain evidence="2">Licking1014_7</strain>
    </source>
</reference>
<comment type="caution">
    <text evidence="2">The sequence shown here is derived from an EMBL/GenBank/DDBJ whole genome shotgun (WGS) entry which is preliminary data.</text>
</comment>
<dbReference type="InterPro" id="IPR047140">
    <property type="entry name" value="LabA"/>
</dbReference>
<dbReference type="PANTHER" id="PTHR35458:SF8">
    <property type="entry name" value="SLR0650 PROTEIN"/>
    <property type="match status" value="1"/>
</dbReference>
<organism evidence="2 3">
    <name type="scientific">Candidatus Berkelbacteria bacterium Licking1014_7</name>
    <dbReference type="NCBI Taxonomy" id="2017147"/>
    <lineage>
        <taxon>Bacteria</taxon>
        <taxon>Candidatus Berkelbacteria</taxon>
    </lineage>
</organism>
<dbReference type="Gene3D" id="3.40.50.1010">
    <property type="entry name" value="5'-nuclease"/>
    <property type="match status" value="1"/>
</dbReference>
<dbReference type="EMBL" id="VMGK01000016">
    <property type="protein sequence ID" value="TSC92688.1"/>
    <property type="molecule type" value="Genomic_DNA"/>
</dbReference>
<sequence length="158" mass="18599">MTKTEKILKLKGKTLVIIDWANVYGWFKKLGWEIDPKKLYKYLKGYSQITDIRFYFGVEKGNKKSEEFQSQIKRIGYALISKELKWVPVSLDRAHFKRFFKELNKITDGLQESNSKIAAQILSTIKTPIYRRKCDFDCEISIDVMKNIDQIDSLILFS</sequence>
<dbReference type="Pfam" id="PF01936">
    <property type="entry name" value="NYN"/>
    <property type="match status" value="1"/>
</dbReference>
<proteinExistence type="predicted"/>
<dbReference type="PANTHER" id="PTHR35458">
    <property type="entry name" value="SLR0755 PROTEIN"/>
    <property type="match status" value="1"/>
</dbReference>
<feature type="domain" description="NYN" evidence="1">
    <location>
        <begin position="13"/>
        <end position="158"/>
    </location>
</feature>